<dbReference type="PROSITE" id="PS01187">
    <property type="entry name" value="EGF_CA"/>
    <property type="match status" value="1"/>
</dbReference>
<evidence type="ECO:0000313" key="10">
    <source>
        <dbReference type="Proteomes" id="UP001159427"/>
    </source>
</evidence>
<dbReference type="PANTHER" id="PTHR24042:SF5">
    <property type="entry name" value="EGF-LIKE CALCIUM-BINDING DOMAIN-CONTAINING PROTEIN"/>
    <property type="match status" value="1"/>
</dbReference>
<dbReference type="InterPro" id="IPR000998">
    <property type="entry name" value="MAM_dom"/>
</dbReference>
<reference evidence="9 10" key="1">
    <citation type="submission" date="2022-05" db="EMBL/GenBank/DDBJ databases">
        <authorList>
            <consortium name="Genoscope - CEA"/>
            <person name="William W."/>
        </authorList>
    </citation>
    <scope>NUCLEOTIDE SEQUENCE [LARGE SCALE GENOMIC DNA]</scope>
</reference>
<dbReference type="InterPro" id="IPR051586">
    <property type="entry name" value="PKC-binding_NELL"/>
</dbReference>
<dbReference type="PROSITE" id="PS50060">
    <property type="entry name" value="MAM_2"/>
    <property type="match status" value="1"/>
</dbReference>
<sequence>MLYNVFSTCYIDIDECCIGTHDCHQNATCINTPEHFNCSCLPGFTGDGHQCYDIDECSNGSRDCHQNATCINTPGQLNCSCQPGFMGDGHQCYEIICNFDVSLCGFVQSDNDTFDWTRHKGSTRS</sequence>
<evidence type="ECO:0000313" key="9">
    <source>
        <dbReference type="EMBL" id="CAH3185037.1"/>
    </source>
</evidence>
<dbReference type="InterPro" id="IPR013320">
    <property type="entry name" value="ConA-like_dom_sf"/>
</dbReference>
<comment type="similarity">
    <text evidence="1">Belongs to the nephronectin family.</text>
</comment>
<evidence type="ECO:0000259" key="8">
    <source>
        <dbReference type="PROSITE" id="PS50060"/>
    </source>
</evidence>
<dbReference type="SUPFAM" id="SSF49899">
    <property type="entry name" value="Concanavalin A-like lectins/glucanases"/>
    <property type="match status" value="1"/>
</dbReference>
<keyword evidence="5" id="KW-0325">Glycoprotein</keyword>
<organism evidence="9 10">
    <name type="scientific">Porites evermanni</name>
    <dbReference type="NCBI Taxonomy" id="104178"/>
    <lineage>
        <taxon>Eukaryota</taxon>
        <taxon>Metazoa</taxon>
        <taxon>Cnidaria</taxon>
        <taxon>Anthozoa</taxon>
        <taxon>Hexacorallia</taxon>
        <taxon>Scleractinia</taxon>
        <taxon>Fungiina</taxon>
        <taxon>Poritidae</taxon>
        <taxon>Porites</taxon>
    </lineage>
</organism>
<gene>
    <name evidence="9" type="ORF">PEVE_00015888</name>
</gene>
<comment type="caution">
    <text evidence="6">Lacks conserved residue(s) required for the propagation of feature annotation.</text>
</comment>
<feature type="domain" description="EGF-like" evidence="7">
    <location>
        <begin position="53"/>
        <end position="93"/>
    </location>
</feature>
<dbReference type="InterPro" id="IPR018097">
    <property type="entry name" value="EGF_Ca-bd_CS"/>
</dbReference>
<dbReference type="PROSITE" id="PS50026">
    <property type="entry name" value="EGF_3"/>
    <property type="match status" value="2"/>
</dbReference>
<dbReference type="SMART" id="SM00179">
    <property type="entry name" value="EGF_CA"/>
    <property type="match status" value="2"/>
</dbReference>
<dbReference type="Gene3D" id="2.10.25.10">
    <property type="entry name" value="Laminin"/>
    <property type="match status" value="2"/>
</dbReference>
<keyword evidence="4" id="KW-1015">Disulfide bond</keyword>
<evidence type="ECO:0000256" key="3">
    <source>
        <dbReference type="ARBA" id="ARBA00022729"/>
    </source>
</evidence>
<evidence type="ECO:0000256" key="2">
    <source>
        <dbReference type="ARBA" id="ARBA00022536"/>
    </source>
</evidence>
<name>A0ABN8S4F4_9CNID</name>
<evidence type="ECO:0000256" key="1">
    <source>
        <dbReference type="ARBA" id="ARBA00009738"/>
    </source>
</evidence>
<dbReference type="SMART" id="SM00181">
    <property type="entry name" value="EGF"/>
    <property type="match status" value="2"/>
</dbReference>
<accession>A0ABN8S4F4</accession>
<dbReference type="CDD" id="cd00054">
    <property type="entry name" value="EGF_CA"/>
    <property type="match status" value="1"/>
</dbReference>
<dbReference type="InterPro" id="IPR000152">
    <property type="entry name" value="EGF-type_Asp/Asn_hydroxyl_site"/>
</dbReference>
<evidence type="ECO:0008006" key="11">
    <source>
        <dbReference type="Google" id="ProtNLM"/>
    </source>
</evidence>
<evidence type="ECO:0000259" key="7">
    <source>
        <dbReference type="PROSITE" id="PS50026"/>
    </source>
</evidence>
<evidence type="ECO:0000256" key="4">
    <source>
        <dbReference type="ARBA" id="ARBA00023157"/>
    </source>
</evidence>
<evidence type="ECO:0000256" key="5">
    <source>
        <dbReference type="ARBA" id="ARBA00023180"/>
    </source>
</evidence>
<dbReference type="PROSITE" id="PS01186">
    <property type="entry name" value="EGF_2"/>
    <property type="match status" value="2"/>
</dbReference>
<keyword evidence="3" id="KW-0732">Signal</keyword>
<proteinExistence type="inferred from homology"/>
<evidence type="ECO:0000256" key="6">
    <source>
        <dbReference type="PROSITE-ProRule" id="PRU00076"/>
    </source>
</evidence>
<keyword evidence="10" id="KW-1185">Reference proteome</keyword>
<feature type="domain" description="EGF-like" evidence="7">
    <location>
        <begin position="12"/>
        <end position="52"/>
    </location>
</feature>
<dbReference type="InterPro" id="IPR001881">
    <property type="entry name" value="EGF-like_Ca-bd_dom"/>
</dbReference>
<comment type="caution">
    <text evidence="9">The sequence shown here is derived from an EMBL/GenBank/DDBJ whole genome shotgun (WGS) entry which is preliminary data.</text>
</comment>
<dbReference type="InterPro" id="IPR000742">
    <property type="entry name" value="EGF"/>
</dbReference>
<feature type="non-terminal residue" evidence="9">
    <location>
        <position position="125"/>
    </location>
</feature>
<keyword evidence="2 6" id="KW-0245">EGF-like domain</keyword>
<dbReference type="PROSITE" id="PS00010">
    <property type="entry name" value="ASX_HYDROXYL"/>
    <property type="match status" value="1"/>
</dbReference>
<dbReference type="Pfam" id="PF12947">
    <property type="entry name" value="EGF_3"/>
    <property type="match status" value="2"/>
</dbReference>
<protein>
    <recommendedName>
        <fullName evidence="11">Fibrillin 1</fullName>
    </recommendedName>
</protein>
<dbReference type="Proteomes" id="UP001159427">
    <property type="component" value="Unassembled WGS sequence"/>
</dbReference>
<dbReference type="InterPro" id="IPR024731">
    <property type="entry name" value="NELL2-like_EGF"/>
</dbReference>
<dbReference type="SUPFAM" id="SSF57196">
    <property type="entry name" value="EGF/Laminin"/>
    <property type="match status" value="2"/>
</dbReference>
<feature type="domain" description="MAM" evidence="8">
    <location>
        <begin position="95"/>
        <end position="125"/>
    </location>
</feature>
<dbReference type="EMBL" id="CALNXI010002230">
    <property type="protein sequence ID" value="CAH3185037.1"/>
    <property type="molecule type" value="Genomic_DNA"/>
</dbReference>
<dbReference type="PANTHER" id="PTHR24042">
    <property type="entry name" value="NEL HOMOLOG"/>
    <property type="match status" value="1"/>
</dbReference>